<gene>
    <name evidence="2" type="ORF">Pr1d_17140</name>
</gene>
<evidence type="ECO:0000256" key="1">
    <source>
        <dbReference type="SAM" id="Phobius"/>
    </source>
</evidence>
<evidence type="ECO:0000313" key="2">
    <source>
        <dbReference type="EMBL" id="QEG34435.1"/>
    </source>
</evidence>
<dbReference type="AlphaFoldDB" id="A0A5B9Q9Z2"/>
<keyword evidence="1" id="KW-1133">Transmembrane helix</keyword>
<evidence type="ECO:0000313" key="3">
    <source>
        <dbReference type="Proteomes" id="UP000323917"/>
    </source>
</evidence>
<keyword evidence="1" id="KW-0472">Membrane</keyword>
<dbReference type="Proteomes" id="UP000323917">
    <property type="component" value="Chromosome"/>
</dbReference>
<reference evidence="2 3" key="1">
    <citation type="submission" date="2019-08" db="EMBL/GenBank/DDBJ databases">
        <title>Deep-cultivation of Planctomycetes and their phenomic and genomic characterization uncovers novel biology.</title>
        <authorList>
            <person name="Wiegand S."/>
            <person name="Jogler M."/>
            <person name="Boedeker C."/>
            <person name="Pinto D."/>
            <person name="Vollmers J."/>
            <person name="Rivas-Marin E."/>
            <person name="Kohn T."/>
            <person name="Peeters S.H."/>
            <person name="Heuer A."/>
            <person name="Rast P."/>
            <person name="Oberbeckmann S."/>
            <person name="Bunk B."/>
            <person name="Jeske O."/>
            <person name="Meyerdierks A."/>
            <person name="Storesund J.E."/>
            <person name="Kallscheuer N."/>
            <person name="Luecker S."/>
            <person name="Lage O.M."/>
            <person name="Pohl T."/>
            <person name="Merkel B.J."/>
            <person name="Hornburger P."/>
            <person name="Mueller R.-W."/>
            <person name="Bruemmer F."/>
            <person name="Labrenz M."/>
            <person name="Spormann A.M."/>
            <person name="Op den Camp H."/>
            <person name="Overmann J."/>
            <person name="Amann R."/>
            <person name="Jetten M.S.M."/>
            <person name="Mascher T."/>
            <person name="Medema M.H."/>
            <person name="Devos D.P."/>
            <person name="Kaster A.-K."/>
            <person name="Ovreas L."/>
            <person name="Rohde M."/>
            <person name="Galperin M.Y."/>
            <person name="Jogler C."/>
        </authorList>
    </citation>
    <scope>NUCLEOTIDE SEQUENCE [LARGE SCALE GENOMIC DNA]</scope>
    <source>
        <strain evidence="2 3">Pr1d</strain>
    </source>
</reference>
<name>A0A5B9Q9Z2_9BACT</name>
<dbReference type="KEGG" id="bgok:Pr1d_17140"/>
<dbReference type="EMBL" id="CP042913">
    <property type="protein sequence ID" value="QEG34435.1"/>
    <property type="molecule type" value="Genomic_DNA"/>
</dbReference>
<keyword evidence="3" id="KW-1185">Reference proteome</keyword>
<accession>A0A5B9Q9Z2</accession>
<proteinExistence type="predicted"/>
<keyword evidence="1" id="KW-0812">Transmembrane</keyword>
<feature type="transmembrane region" description="Helical" evidence="1">
    <location>
        <begin position="46"/>
        <end position="67"/>
    </location>
</feature>
<sequence length="231" mass="26070">MVGKRSKCQKCGAIMELAEFTDNTDPPPIAPGTTLNDSRLSSASKLLLLLLASLVVISIIFLCFSLYQNDQQDPEDSRAASQDVVNLRSQVDALSAQVRNELSSIRRDIGEIREQLKTKNEPFGMQEIDRRLKDLVDKHNQFGKIYQARDKMLQEELLWLLSSEARLYSSLFDLAQTQALDAVMSEILASSLSPDSKELAQKVKNRAQQSMETFNKFSSEWIEHMKGKESP</sequence>
<protein>
    <submittedName>
        <fullName evidence="2">Uncharacterized protein</fullName>
    </submittedName>
</protein>
<organism evidence="2 3">
    <name type="scientific">Bythopirellula goksoeyrii</name>
    <dbReference type="NCBI Taxonomy" id="1400387"/>
    <lineage>
        <taxon>Bacteria</taxon>
        <taxon>Pseudomonadati</taxon>
        <taxon>Planctomycetota</taxon>
        <taxon>Planctomycetia</taxon>
        <taxon>Pirellulales</taxon>
        <taxon>Lacipirellulaceae</taxon>
        <taxon>Bythopirellula</taxon>
    </lineage>
</organism>